<dbReference type="Pfam" id="PF00593">
    <property type="entry name" value="TonB_dep_Rec_b-barrel"/>
    <property type="match status" value="1"/>
</dbReference>
<dbReference type="SUPFAM" id="SSF56935">
    <property type="entry name" value="Porins"/>
    <property type="match status" value="1"/>
</dbReference>
<keyword evidence="3 11" id="KW-1134">Transmembrane beta strand</keyword>
<keyword evidence="6" id="KW-0408">Iron</keyword>
<dbReference type="PANTHER" id="PTHR32552">
    <property type="entry name" value="FERRICHROME IRON RECEPTOR-RELATED"/>
    <property type="match status" value="1"/>
</dbReference>
<dbReference type="Gene3D" id="2.40.170.20">
    <property type="entry name" value="TonB-dependent receptor, beta-barrel domain"/>
    <property type="match status" value="1"/>
</dbReference>
<keyword evidence="2 11" id="KW-0813">Transport</keyword>
<evidence type="ECO:0000256" key="11">
    <source>
        <dbReference type="PROSITE-ProRule" id="PRU01360"/>
    </source>
</evidence>
<evidence type="ECO:0000313" key="16">
    <source>
        <dbReference type="Proteomes" id="UP000317894"/>
    </source>
</evidence>
<evidence type="ECO:0000256" key="12">
    <source>
        <dbReference type="RuleBase" id="RU003357"/>
    </source>
</evidence>
<keyword evidence="10 11" id="KW-0998">Cell outer membrane</keyword>
<keyword evidence="5 11" id="KW-0812">Transmembrane</keyword>
<dbReference type="Proteomes" id="UP000317894">
    <property type="component" value="Unassembled WGS sequence"/>
</dbReference>
<dbReference type="GO" id="GO:0006826">
    <property type="term" value="P:iron ion transport"/>
    <property type="evidence" value="ECO:0007669"/>
    <property type="project" value="UniProtKB-KW"/>
</dbReference>
<keyword evidence="16" id="KW-1185">Reference proteome</keyword>
<evidence type="ECO:0000256" key="5">
    <source>
        <dbReference type="ARBA" id="ARBA00022692"/>
    </source>
</evidence>
<dbReference type="PROSITE" id="PS52016">
    <property type="entry name" value="TONB_DEPENDENT_REC_3"/>
    <property type="match status" value="1"/>
</dbReference>
<dbReference type="AlphaFoldDB" id="A0A552UJG9"/>
<dbReference type="Pfam" id="PF07715">
    <property type="entry name" value="Plug"/>
    <property type="match status" value="1"/>
</dbReference>
<organism evidence="15 16">
    <name type="scientific">Glacieibacterium frigidum</name>
    <dbReference type="NCBI Taxonomy" id="2593303"/>
    <lineage>
        <taxon>Bacteria</taxon>
        <taxon>Pseudomonadati</taxon>
        <taxon>Pseudomonadota</taxon>
        <taxon>Alphaproteobacteria</taxon>
        <taxon>Sphingomonadales</taxon>
        <taxon>Sphingosinicellaceae</taxon>
        <taxon>Glacieibacterium</taxon>
    </lineage>
</organism>
<protein>
    <submittedName>
        <fullName evidence="15">TonB-dependent receptor</fullName>
    </submittedName>
</protein>
<dbReference type="InterPro" id="IPR036942">
    <property type="entry name" value="Beta-barrel_TonB_sf"/>
</dbReference>
<dbReference type="InterPro" id="IPR000531">
    <property type="entry name" value="Beta-barrel_TonB"/>
</dbReference>
<evidence type="ECO:0000313" key="15">
    <source>
        <dbReference type="EMBL" id="TRW18330.1"/>
    </source>
</evidence>
<evidence type="ECO:0000256" key="6">
    <source>
        <dbReference type="ARBA" id="ARBA00023004"/>
    </source>
</evidence>
<feature type="domain" description="TonB-dependent receptor-like beta-barrel" evidence="13">
    <location>
        <begin position="238"/>
        <end position="707"/>
    </location>
</feature>
<comment type="caution">
    <text evidence="15">The sequence shown here is derived from an EMBL/GenBank/DDBJ whole genome shotgun (WGS) entry which is preliminary data.</text>
</comment>
<evidence type="ECO:0000256" key="9">
    <source>
        <dbReference type="ARBA" id="ARBA00023136"/>
    </source>
</evidence>
<dbReference type="EMBL" id="VJWA01000001">
    <property type="protein sequence ID" value="TRW18330.1"/>
    <property type="molecule type" value="Genomic_DNA"/>
</dbReference>
<evidence type="ECO:0000256" key="7">
    <source>
        <dbReference type="ARBA" id="ARBA00023065"/>
    </source>
</evidence>
<evidence type="ECO:0000256" key="4">
    <source>
        <dbReference type="ARBA" id="ARBA00022496"/>
    </source>
</evidence>
<dbReference type="PANTHER" id="PTHR32552:SF81">
    <property type="entry name" value="TONB-DEPENDENT OUTER MEMBRANE RECEPTOR"/>
    <property type="match status" value="1"/>
</dbReference>
<gene>
    <name evidence="15" type="ORF">FMM06_01445</name>
</gene>
<evidence type="ECO:0000256" key="2">
    <source>
        <dbReference type="ARBA" id="ARBA00022448"/>
    </source>
</evidence>
<evidence type="ECO:0000256" key="3">
    <source>
        <dbReference type="ARBA" id="ARBA00022452"/>
    </source>
</evidence>
<keyword evidence="8 12" id="KW-0798">TonB box</keyword>
<evidence type="ECO:0000259" key="14">
    <source>
        <dbReference type="Pfam" id="PF07715"/>
    </source>
</evidence>
<evidence type="ECO:0000259" key="13">
    <source>
        <dbReference type="Pfam" id="PF00593"/>
    </source>
</evidence>
<evidence type="ECO:0000256" key="8">
    <source>
        <dbReference type="ARBA" id="ARBA00023077"/>
    </source>
</evidence>
<comment type="similarity">
    <text evidence="11 12">Belongs to the TonB-dependent receptor family.</text>
</comment>
<keyword evidence="15" id="KW-0675">Receptor</keyword>
<dbReference type="OrthoDB" id="9760333at2"/>
<sequence>MSIQVLGQARLDQLQVQAFDDYVRFLPSVTYQTAGPGSARVYFRGVSSGENANHSSSQPTVGIYLDEQPITTIQGALDIHLYDIARVEALAGPQGTLYGSSSEAGTIRIITNKPDPSKFSGAFDFEVNKVTDGEFGYVAEGFVNVPLSDKIAVRAVGWYDKDAGFIDNVLATRRFPVSGILATTAPFVEDDYNDVETYGGRIALGIELDDSWTITPAIMGQKQRSDGFFGQESGRAKKRQVAQFNPEFNTDDWYQASLTIEGKVGDWSLTYAGAYLKRNIDGISDYSDYSYFYDALNGSGAYICDNAGNLVSPNQYIISKPRFTKQSHEFRIASPADKRLRLIAGLFYQRQKNGIEENYIIDNIADIITVKGTDSNIWLTKQVRVDRDYAVFGELAYDITDKLTLTAGTRVYKYDNSLVGFFGYAAGFSSRTGEAACFNTDGTTRRSNPAGTPVPNTVAGAPCINLDRRTKDTDWLPKVNLTYKINDDALVYATFSRGFRPGGINRRGTVEPYAPDVLDNYELGFKTSFADNKVRFNGAIYQLDWDDVQFSSLGENGLTIIRNAGNARIRGFEFDLNVQPTTGLTLGVSGSYNNAKLVTDFCASANSTQDCTIPGPGGAANSVLAPAGTRLPDTARFKGNAVARYEVEVRDGIDAHIQGAVVREGKRLGDLRPATRAIVGDFPGYTTVDLSVGFKTGRFSAELYGTNIFDVNGQTSRSVQCGESICGDPDGVTASGGIFYTYVIRPRTIGLKVGTKF</sequence>
<reference evidence="15 16" key="1">
    <citation type="submission" date="2019-07" db="EMBL/GenBank/DDBJ databases">
        <title>Novel species isolated from glacier.</title>
        <authorList>
            <person name="Liu Q."/>
            <person name="Xin Y.-H."/>
        </authorList>
    </citation>
    <scope>NUCLEOTIDE SEQUENCE [LARGE SCALE GENOMIC DNA]</scope>
    <source>
        <strain evidence="15 16">LB1R16</strain>
    </source>
</reference>
<dbReference type="InterPro" id="IPR012910">
    <property type="entry name" value="Plug_dom"/>
</dbReference>
<accession>A0A552UJG9</accession>
<dbReference type="GO" id="GO:0009279">
    <property type="term" value="C:cell outer membrane"/>
    <property type="evidence" value="ECO:0007669"/>
    <property type="project" value="UniProtKB-SubCell"/>
</dbReference>
<keyword evidence="4" id="KW-0410">Iron transport</keyword>
<evidence type="ECO:0000256" key="1">
    <source>
        <dbReference type="ARBA" id="ARBA00004571"/>
    </source>
</evidence>
<keyword evidence="9 11" id="KW-0472">Membrane</keyword>
<dbReference type="InterPro" id="IPR039426">
    <property type="entry name" value="TonB-dep_rcpt-like"/>
</dbReference>
<name>A0A552UJG9_9SPHN</name>
<keyword evidence="7" id="KW-0406">Ion transport</keyword>
<comment type="subcellular location">
    <subcellularLocation>
        <location evidence="1 11">Cell outer membrane</location>
        <topology evidence="1 11">Multi-pass membrane protein</topology>
    </subcellularLocation>
</comment>
<proteinExistence type="inferred from homology"/>
<evidence type="ECO:0000256" key="10">
    <source>
        <dbReference type="ARBA" id="ARBA00023237"/>
    </source>
</evidence>
<feature type="domain" description="TonB-dependent receptor plug" evidence="14">
    <location>
        <begin position="2"/>
        <end position="106"/>
    </location>
</feature>